<evidence type="ECO:0000256" key="7">
    <source>
        <dbReference type="SAM" id="MobiDB-lite"/>
    </source>
</evidence>
<dbReference type="RefSeq" id="WP_127604557.1">
    <property type="nucleotide sequence ID" value="NZ_JARTHJ010000011.1"/>
</dbReference>
<dbReference type="GO" id="GO:0005829">
    <property type="term" value="C:cytosol"/>
    <property type="evidence" value="ECO:0007669"/>
    <property type="project" value="TreeGrafter"/>
</dbReference>
<evidence type="ECO:0000256" key="1">
    <source>
        <dbReference type="ARBA" id="ARBA00003041"/>
    </source>
</evidence>
<dbReference type="PANTHER" id="PTHR34982">
    <property type="entry name" value="YOP PROTEINS TRANSLOCATION PROTEIN L"/>
    <property type="match status" value="1"/>
</dbReference>
<evidence type="ECO:0000313" key="10">
    <source>
        <dbReference type="Proteomes" id="UP000450917"/>
    </source>
</evidence>
<evidence type="ECO:0000256" key="3">
    <source>
        <dbReference type="ARBA" id="ARBA00022448"/>
    </source>
</evidence>
<comment type="function">
    <text evidence="1">Needed for flagellar regrowth and assembly.</text>
</comment>
<sequence length="272" mass="31136">MSNVIKFFQYVPVEDTKIVEQPKPPLPDLEETAEEGRTAEQQQELDELNREKAQIIQDAQSFAEEQVRAAMDEVAVLKEQAQAEIEAWWQERRMLDESVLQENKEQGYLQGYEAGLAQAEAELRERYDQMLQEAAQTLEQAYILKQEIIQESEPFLIEMSCSIAEKIIGRQLSLEPQWVTEMIRKVLARRREKGMIALCVSPSQFSYIQDARDELLLHIDSQAELQIIPDGSVQDHGCVIRSSFGSIDARIDTQLNEIKQALQDLAIRNEGG</sequence>
<evidence type="ECO:0000313" key="9">
    <source>
        <dbReference type="EMBL" id="MUG70530.1"/>
    </source>
</evidence>
<comment type="caution">
    <text evidence="9">The sequence shown here is derived from an EMBL/GenBank/DDBJ whole genome shotgun (WGS) entry which is preliminary data.</text>
</comment>
<evidence type="ECO:0000256" key="5">
    <source>
        <dbReference type="ARBA" id="ARBA00022927"/>
    </source>
</evidence>
<evidence type="ECO:0000256" key="4">
    <source>
        <dbReference type="ARBA" id="ARBA00022795"/>
    </source>
</evidence>
<dbReference type="Proteomes" id="UP000450917">
    <property type="component" value="Unassembled WGS sequence"/>
</dbReference>
<dbReference type="InterPro" id="IPR051472">
    <property type="entry name" value="T3SS_Stator/FliH"/>
</dbReference>
<keyword evidence="5" id="KW-0653">Protein transport</keyword>
<evidence type="ECO:0000256" key="6">
    <source>
        <dbReference type="ARBA" id="ARBA00023225"/>
    </source>
</evidence>
<keyword evidence="3" id="KW-0813">Transport</keyword>
<comment type="similarity">
    <text evidence="2">Belongs to the FliH family.</text>
</comment>
<organism evidence="9 10">
    <name type="scientific">Paenibacillus validus</name>
    <dbReference type="NCBI Taxonomy" id="44253"/>
    <lineage>
        <taxon>Bacteria</taxon>
        <taxon>Bacillati</taxon>
        <taxon>Bacillota</taxon>
        <taxon>Bacilli</taxon>
        <taxon>Bacillales</taxon>
        <taxon>Paenibacillaceae</taxon>
        <taxon>Paenibacillus</taxon>
    </lineage>
</organism>
<keyword evidence="9" id="KW-0282">Flagellum</keyword>
<name>A0A7X2Z8Y3_9BACL</name>
<dbReference type="GO" id="GO:0044781">
    <property type="term" value="P:bacterial-type flagellum organization"/>
    <property type="evidence" value="ECO:0007669"/>
    <property type="project" value="UniProtKB-KW"/>
</dbReference>
<dbReference type="AlphaFoldDB" id="A0A7X2Z8Y3"/>
<keyword evidence="9" id="KW-0966">Cell projection</keyword>
<keyword evidence="4" id="KW-1005">Bacterial flagellum biogenesis</keyword>
<evidence type="ECO:0000256" key="2">
    <source>
        <dbReference type="ARBA" id="ARBA00006602"/>
    </source>
</evidence>
<keyword evidence="6" id="KW-1006">Bacterial flagellum protein export</keyword>
<accession>A0A7X2Z8Y3</accession>
<feature type="domain" description="Flagellar assembly protein FliH/Type III secretion system HrpE" evidence="8">
    <location>
        <begin position="131"/>
        <end position="258"/>
    </location>
</feature>
<feature type="region of interest" description="Disordered" evidence="7">
    <location>
        <begin position="19"/>
        <end position="41"/>
    </location>
</feature>
<dbReference type="Pfam" id="PF02108">
    <property type="entry name" value="FliH"/>
    <property type="match status" value="1"/>
</dbReference>
<dbReference type="PANTHER" id="PTHR34982:SF1">
    <property type="entry name" value="FLAGELLAR ASSEMBLY PROTEIN FLIH"/>
    <property type="match status" value="1"/>
</dbReference>
<keyword evidence="9" id="KW-0969">Cilium</keyword>
<dbReference type="EMBL" id="WNZX01000004">
    <property type="protein sequence ID" value="MUG70530.1"/>
    <property type="molecule type" value="Genomic_DNA"/>
</dbReference>
<gene>
    <name evidence="9" type="ORF">GNP93_07525</name>
</gene>
<dbReference type="InterPro" id="IPR018035">
    <property type="entry name" value="Flagellar_FliH/T3SS_HrpE"/>
</dbReference>
<protein>
    <submittedName>
        <fullName evidence="9">Flagellar assembly protein FliH</fullName>
    </submittedName>
</protein>
<keyword evidence="10" id="KW-1185">Reference proteome</keyword>
<proteinExistence type="inferred from homology"/>
<evidence type="ECO:0000259" key="8">
    <source>
        <dbReference type="Pfam" id="PF02108"/>
    </source>
</evidence>
<reference evidence="9 10" key="1">
    <citation type="submission" date="2019-11" db="EMBL/GenBank/DDBJ databases">
        <title>Draft genome sequences of five Paenibacillus species of dairy origin.</title>
        <authorList>
            <person name="Olajide A.M."/>
            <person name="Chen S."/>
            <person name="Lapointe G."/>
        </authorList>
    </citation>
    <scope>NUCLEOTIDE SEQUENCE [LARGE SCALE GENOMIC DNA]</scope>
    <source>
        <strain evidence="9 10">2CS3</strain>
    </source>
</reference>
<dbReference type="GO" id="GO:0015031">
    <property type="term" value="P:protein transport"/>
    <property type="evidence" value="ECO:0007669"/>
    <property type="project" value="UniProtKB-KW"/>
</dbReference>